<dbReference type="EMBL" id="PDXQ01000001">
    <property type="protein sequence ID" value="TRZ32818.1"/>
    <property type="molecule type" value="Genomic_DNA"/>
</dbReference>
<dbReference type="Pfam" id="PF09719">
    <property type="entry name" value="C_GCAxxG_C_C"/>
    <property type="match status" value="1"/>
</dbReference>
<dbReference type="Proteomes" id="UP001260773">
    <property type="component" value="Unassembled WGS sequence"/>
</dbReference>
<dbReference type="Proteomes" id="UP000288388">
    <property type="component" value="Unassembled WGS sequence"/>
</dbReference>
<name>A0A437UIK7_ENTAV</name>
<proteinExistence type="predicted"/>
<dbReference type="EMBL" id="RYZS01000001">
    <property type="protein sequence ID" value="RVU93415.1"/>
    <property type="molecule type" value="Genomic_DNA"/>
</dbReference>
<accession>A0A437UIK7</accession>
<dbReference type="RefSeq" id="WP_049220879.1">
    <property type="nucleotide sequence ID" value="NZ_CABGUH010000037.1"/>
</dbReference>
<organism evidence="2 4">
    <name type="scientific">Enterococcus avium</name>
    <name type="common">Streptococcus avium</name>
    <dbReference type="NCBI Taxonomy" id="33945"/>
    <lineage>
        <taxon>Bacteria</taxon>
        <taxon>Bacillati</taxon>
        <taxon>Bacillota</taxon>
        <taxon>Bacilli</taxon>
        <taxon>Lactobacillales</taxon>
        <taxon>Enterococcaceae</taxon>
        <taxon>Enterococcus</taxon>
    </lineage>
</organism>
<evidence type="ECO:0000313" key="4">
    <source>
        <dbReference type="Proteomes" id="UP000288388"/>
    </source>
</evidence>
<sequence length="128" mass="13736">MDHQKQAMTYFQAGRNCCQAVVGAYCTELGITEEKANELAAGFGGGNYQGLCGALAGTYIVANYLKGSPELNDPAKCKDDEAGRRMVEMTQDFEGACGSLYCIKLLGKRPCSDYVCAAIKIIDENVAE</sequence>
<evidence type="ECO:0000313" key="3">
    <source>
        <dbReference type="EMBL" id="TRZ32818.1"/>
    </source>
</evidence>
<reference evidence="2 4" key="2">
    <citation type="submission" date="2018-12" db="EMBL/GenBank/DDBJ databases">
        <title>A novel vanA-carrying plasmid in a clinical isolate of Enterococcus avium.</title>
        <authorList>
            <person name="Bernasconi O.J."/>
            <person name="Luzzaro F."/>
            <person name="Endimiani A."/>
        </authorList>
    </citation>
    <scope>NUCLEOTIDE SEQUENCE [LARGE SCALE GENOMIC DNA]</scope>
    <source>
        <strain evidence="2 4">LC0559/18</strain>
    </source>
</reference>
<dbReference type="Proteomes" id="UP000316316">
    <property type="component" value="Unassembled WGS sequence"/>
</dbReference>
<protein>
    <submittedName>
        <fullName evidence="1">C-GCAxxG-C-C family protein</fullName>
    </submittedName>
    <submittedName>
        <fullName evidence="2">C_GCAxxG_C_C family protein</fullName>
    </submittedName>
</protein>
<reference evidence="3 5" key="1">
    <citation type="submission" date="2017-10" db="EMBL/GenBank/DDBJ databases">
        <title>FDA dAtabase for Regulatory Grade micrObial Sequences (FDA-ARGOS): Supporting development and validation of Infectious Disease Dx tests.</title>
        <authorList>
            <person name="Campos J."/>
            <person name="Goldberg B."/>
            <person name="Tallon L.J."/>
            <person name="Sadzewicz L."/>
            <person name="Sengamalay N."/>
            <person name="Ott S."/>
            <person name="Godinez A."/>
            <person name="Nagaraj S."/>
            <person name="Vyas G."/>
            <person name="Aluvathingal J."/>
            <person name="Nadendla S."/>
            <person name="Geyer C."/>
            <person name="Nandy P."/>
            <person name="Hobson J."/>
            <person name="Sichtig H."/>
        </authorList>
    </citation>
    <scope>NUCLEOTIDE SEQUENCE [LARGE SCALE GENOMIC DNA]</scope>
    <source>
        <strain evidence="3 5">FDAARGOS_185</strain>
    </source>
</reference>
<comment type="caution">
    <text evidence="2">The sequence shown here is derived from an EMBL/GenBank/DDBJ whole genome shotgun (WGS) entry which is preliminary data.</text>
</comment>
<dbReference type="AlphaFoldDB" id="A0A437UIK7"/>
<evidence type="ECO:0000313" key="2">
    <source>
        <dbReference type="EMBL" id="RVU93415.1"/>
    </source>
</evidence>
<dbReference type="EMBL" id="JARPWH010000028">
    <property type="protein sequence ID" value="MDT2402650.1"/>
    <property type="molecule type" value="Genomic_DNA"/>
</dbReference>
<reference evidence="1" key="3">
    <citation type="submission" date="2023-03" db="EMBL/GenBank/DDBJ databases">
        <authorList>
            <person name="Shen W."/>
            <person name="Cai J."/>
        </authorList>
    </citation>
    <scope>NUCLEOTIDE SEQUENCE</scope>
    <source>
        <strain evidence="1">P33-2</strain>
    </source>
</reference>
<evidence type="ECO:0000313" key="5">
    <source>
        <dbReference type="Proteomes" id="UP000316316"/>
    </source>
</evidence>
<evidence type="ECO:0000313" key="1">
    <source>
        <dbReference type="EMBL" id="MDT2402650.1"/>
    </source>
</evidence>
<dbReference type="InterPro" id="IPR010181">
    <property type="entry name" value="CGCAxxGCC_motif"/>
</dbReference>
<gene>
    <name evidence="3" type="ORF">AUF17_01470</name>
    <name evidence="2" type="ORF">EK398_00270</name>
    <name evidence="1" type="ORF">P7D43_09720</name>
</gene>